<reference evidence="1" key="1">
    <citation type="submission" date="2014-01" db="EMBL/GenBank/DDBJ databases">
        <authorList>
            <person name="Brown-Elliot B."/>
            <person name="Wallace R."/>
            <person name="Lenaerts A."/>
            <person name="Ordway D."/>
            <person name="DeGroote M.A."/>
            <person name="Parker T."/>
            <person name="Sizemore C."/>
            <person name="Tallon L.J."/>
            <person name="Sadzewicz L.K."/>
            <person name="Sengamalay N."/>
            <person name="Fraser C.M."/>
            <person name="Hine E."/>
            <person name="Shefchek K.A."/>
            <person name="Das S.P."/>
            <person name="Tettelin H."/>
        </authorList>
    </citation>
    <scope>NUCLEOTIDE SEQUENCE [LARGE SCALE GENOMIC DNA]</scope>
    <source>
        <strain evidence="1">4042</strain>
    </source>
</reference>
<evidence type="ECO:0000313" key="1">
    <source>
        <dbReference type="EMBL" id="EUA65480.1"/>
    </source>
</evidence>
<name>X8DDA4_MYCXE</name>
<protein>
    <submittedName>
        <fullName evidence="1">Uncharacterized protein</fullName>
    </submittedName>
</protein>
<proteinExistence type="predicted"/>
<dbReference type="AlphaFoldDB" id="X8DDA4"/>
<sequence>MPPRLRGGSGGWRRSRLPAVNGDRLGQLRGWLTMVGADRSHWVASAV</sequence>
<gene>
    <name evidence="1" type="ORF">I553_10777</name>
</gene>
<dbReference type="EMBL" id="JAOB01000027">
    <property type="protein sequence ID" value="EUA65480.1"/>
    <property type="molecule type" value="Genomic_DNA"/>
</dbReference>
<accession>X8DDA4</accession>
<organism evidence="1">
    <name type="scientific">Mycobacterium xenopi 4042</name>
    <dbReference type="NCBI Taxonomy" id="1299334"/>
    <lineage>
        <taxon>Bacteria</taxon>
        <taxon>Bacillati</taxon>
        <taxon>Actinomycetota</taxon>
        <taxon>Actinomycetes</taxon>
        <taxon>Mycobacteriales</taxon>
        <taxon>Mycobacteriaceae</taxon>
        <taxon>Mycobacterium</taxon>
    </lineage>
</organism>
<comment type="caution">
    <text evidence="1">The sequence shown here is derived from an EMBL/GenBank/DDBJ whole genome shotgun (WGS) entry which is preliminary data.</text>
</comment>